<evidence type="ECO:0000313" key="3">
    <source>
        <dbReference type="Proteomes" id="UP001597400"/>
    </source>
</evidence>
<dbReference type="NCBIfam" id="TIGR02786">
    <property type="entry name" value="addB_alphas"/>
    <property type="match status" value="1"/>
</dbReference>
<keyword evidence="3" id="KW-1185">Reference proteome</keyword>
<dbReference type="InterPro" id="IPR014153">
    <property type="entry name" value="Ds_break_AddB"/>
</dbReference>
<comment type="caution">
    <text evidence="2">The sequence shown here is derived from an EMBL/GenBank/DDBJ whole genome shotgun (WGS) entry which is preliminary data.</text>
</comment>
<evidence type="ECO:0000259" key="1">
    <source>
        <dbReference type="Pfam" id="PF12705"/>
    </source>
</evidence>
<dbReference type="InterPro" id="IPR038726">
    <property type="entry name" value="PDDEXK_AddAB-type"/>
</dbReference>
<dbReference type="RefSeq" id="WP_380929521.1">
    <property type="nucleotide sequence ID" value="NZ_JBHUGS010000002.1"/>
</dbReference>
<sequence>MSPNVFTIPLHRAFADALVAGLIARAGGDQLVLARGLVLLPNNRAVRTMTDAFVRRAEAGLMLPRLVAIGDIDGSEAGAMLDPIGEDRAHPPAIDPLRRQLILARLVQQVRRDAADPVDAAEAMRLAADLARTLDQLIAEEIAPVRLADSVAPELSEHWQASLTVLETILDRWPRALAAAGAIDASDRHNRMLRTLADLWKATPPAGLVVAAGITGSTPALAALLRRVSRMEQGMVVLPGVDLAMPTAEWEALGPHEATEEGRPPVPSIETHPQYHLKLLLDRMGVARGEVARWRYGGGEGDAPAVRSRAIGNAMAPARFTGKWQTLPPRARRLSGIRAAEFASPADEARGIAIAMRGMLEQPGKTAALVTPDRALARRVVSQLRRWNIAADDSAGRPLSATPPGALLLALAEAAAESFAPVPLLALLKHPLVQPDDDRLAWLDGVRRLDRALRGPRPAAGLDGLGDYLAGGEGRDARVRTPAGEWWAKHVDMLRPVEAAFAGGAELGPLVTALRVAASALSGDGIWSGPAGRAAADLIAGLEDAAADGPLLADVTALPILLRGLMEAVAVRPPQGGHPRLFVWGLIEARLQHADLIVLGGLNEGTWPAAPAPDPWLAPRIRQVLGLPGLERRIGLAAHDFASGLGARRVLVTRARRDARAPAIASRFWLRMEAMTGGITRDPRLMAQTQAIDHVAGPPAYAARPAPSPPIADRPRRIAVTRLDRLKADPYAFYAGAMLKLDAWDMVDADPSAAWRGTAVHAVFEAWMREDRCDPAALRPRAARMLAETSAHPVLRALWTPRLLEAIDWVAERIAEGEAEGRVPLIAEVRGKAEVAGIELFGTVDRIDRMPDGRLAIVDYKTGKAPSKRQVEAGYAMQLGLLGLIAEQDGFPDLKGDPAAFEYWSLAADGDRLGHASSPVGIDKQGRGIDPAEFTRLAASVLGEAVDRWLLGDAPFTAKLHPEYAPYGDYDQLMRLDEWYGRSDGA</sequence>
<dbReference type="InterPro" id="IPR011335">
    <property type="entry name" value="Restrct_endonuc-II-like"/>
</dbReference>
<dbReference type="InterPro" id="IPR011604">
    <property type="entry name" value="PDDEXK-like_dom_sf"/>
</dbReference>
<dbReference type="SUPFAM" id="SSF52540">
    <property type="entry name" value="P-loop containing nucleoside triphosphate hydrolases"/>
    <property type="match status" value="1"/>
</dbReference>
<dbReference type="InterPro" id="IPR027417">
    <property type="entry name" value="P-loop_NTPase"/>
</dbReference>
<dbReference type="SUPFAM" id="SSF52980">
    <property type="entry name" value="Restriction endonuclease-like"/>
    <property type="match status" value="1"/>
</dbReference>
<name>A0ABW4U0Q4_9SPHN</name>
<accession>A0ABW4U0Q4</accession>
<evidence type="ECO:0000313" key="2">
    <source>
        <dbReference type="EMBL" id="MFD1951083.1"/>
    </source>
</evidence>
<reference evidence="3" key="1">
    <citation type="journal article" date="2019" name="Int. J. Syst. Evol. Microbiol.">
        <title>The Global Catalogue of Microorganisms (GCM) 10K type strain sequencing project: providing services to taxonomists for standard genome sequencing and annotation.</title>
        <authorList>
            <consortium name="The Broad Institute Genomics Platform"/>
            <consortium name="The Broad Institute Genome Sequencing Center for Infectious Disease"/>
            <person name="Wu L."/>
            <person name="Ma J."/>
        </authorList>
    </citation>
    <scope>NUCLEOTIDE SEQUENCE [LARGE SCALE GENOMIC DNA]</scope>
    <source>
        <strain evidence="3">CGMCC 1.12702</strain>
    </source>
</reference>
<feature type="domain" description="PD-(D/E)XK endonuclease-like" evidence="1">
    <location>
        <begin position="718"/>
        <end position="934"/>
    </location>
</feature>
<dbReference type="EMBL" id="JBHUGS010000002">
    <property type="protein sequence ID" value="MFD1951083.1"/>
    <property type="molecule type" value="Genomic_DNA"/>
</dbReference>
<protein>
    <submittedName>
        <fullName evidence="2">Double-strand break repair protein AddB</fullName>
    </submittedName>
</protein>
<proteinExistence type="predicted"/>
<organism evidence="2 3">
    <name type="scientific">Sphingomonas arantia</name>
    <dbReference type="NCBI Taxonomy" id="1460676"/>
    <lineage>
        <taxon>Bacteria</taxon>
        <taxon>Pseudomonadati</taxon>
        <taxon>Pseudomonadota</taxon>
        <taxon>Alphaproteobacteria</taxon>
        <taxon>Sphingomonadales</taxon>
        <taxon>Sphingomonadaceae</taxon>
        <taxon>Sphingomonas</taxon>
    </lineage>
</organism>
<dbReference type="Pfam" id="PF12705">
    <property type="entry name" value="PDDEXK_1"/>
    <property type="match status" value="1"/>
</dbReference>
<gene>
    <name evidence="2" type="primary">addB</name>
    <name evidence="2" type="ORF">ACFSGX_09935</name>
</gene>
<dbReference type="Gene3D" id="3.90.320.10">
    <property type="match status" value="1"/>
</dbReference>
<dbReference type="Proteomes" id="UP001597400">
    <property type="component" value="Unassembled WGS sequence"/>
</dbReference>